<dbReference type="SUPFAM" id="SSF55073">
    <property type="entry name" value="Nucleotide cyclase"/>
    <property type="match status" value="1"/>
</dbReference>
<dbReference type="CDD" id="cd01949">
    <property type="entry name" value="GGDEF"/>
    <property type="match status" value="1"/>
</dbReference>
<dbReference type="Gene3D" id="3.30.70.270">
    <property type="match status" value="1"/>
</dbReference>
<dbReference type="Pfam" id="PF00990">
    <property type="entry name" value="GGDEF"/>
    <property type="match status" value="1"/>
</dbReference>
<dbReference type="SUPFAM" id="SSF141868">
    <property type="entry name" value="EAL domain-like"/>
    <property type="match status" value="1"/>
</dbReference>
<keyword evidence="2" id="KW-0472">Membrane</keyword>
<proteinExistence type="predicted"/>
<feature type="domain" description="EAL" evidence="3">
    <location>
        <begin position="384"/>
        <end position="626"/>
    </location>
</feature>
<dbReference type="Pfam" id="PF00563">
    <property type="entry name" value="EAL"/>
    <property type="match status" value="1"/>
</dbReference>
<dbReference type="PROSITE" id="PS50883">
    <property type="entry name" value="EAL"/>
    <property type="match status" value="1"/>
</dbReference>
<dbReference type="CDD" id="cd01948">
    <property type="entry name" value="EAL"/>
    <property type="match status" value="1"/>
</dbReference>
<evidence type="ECO:0000256" key="2">
    <source>
        <dbReference type="SAM" id="Phobius"/>
    </source>
</evidence>
<feature type="region of interest" description="Disordered" evidence="1">
    <location>
        <begin position="577"/>
        <end position="626"/>
    </location>
</feature>
<dbReference type="InterPro" id="IPR043128">
    <property type="entry name" value="Rev_trsase/Diguanyl_cyclase"/>
</dbReference>
<dbReference type="NCBIfam" id="TIGR00254">
    <property type="entry name" value="GGDEF"/>
    <property type="match status" value="1"/>
</dbReference>
<keyword evidence="2" id="KW-1133">Transmembrane helix</keyword>
<keyword evidence="2" id="KW-0812">Transmembrane</keyword>
<dbReference type="InterPro" id="IPR001633">
    <property type="entry name" value="EAL_dom"/>
</dbReference>
<keyword evidence="6" id="KW-1185">Reference proteome</keyword>
<dbReference type="SMART" id="SM00052">
    <property type="entry name" value="EAL"/>
    <property type="match status" value="1"/>
</dbReference>
<dbReference type="EMBL" id="RQXT01000073">
    <property type="protein sequence ID" value="RRH90058.1"/>
    <property type="molecule type" value="Genomic_DNA"/>
</dbReference>
<dbReference type="PROSITE" id="PS50887">
    <property type="entry name" value="GGDEF"/>
    <property type="match status" value="1"/>
</dbReference>
<evidence type="ECO:0000259" key="4">
    <source>
        <dbReference type="PROSITE" id="PS50887"/>
    </source>
</evidence>
<dbReference type="Proteomes" id="UP000273786">
    <property type="component" value="Unassembled WGS sequence"/>
</dbReference>
<dbReference type="SMART" id="SM00267">
    <property type="entry name" value="GGDEF"/>
    <property type="match status" value="1"/>
</dbReference>
<name>A0A3P3EXJ4_9HYPH</name>
<comment type="caution">
    <text evidence="5">The sequence shown here is derived from an EMBL/GenBank/DDBJ whole genome shotgun (WGS) entry which is preliminary data.</text>
</comment>
<gene>
    <name evidence="5" type="ORF">EH240_33560</name>
</gene>
<dbReference type="InterPro" id="IPR000160">
    <property type="entry name" value="GGDEF_dom"/>
</dbReference>
<evidence type="ECO:0000256" key="1">
    <source>
        <dbReference type="SAM" id="MobiDB-lite"/>
    </source>
</evidence>
<evidence type="ECO:0000313" key="6">
    <source>
        <dbReference type="Proteomes" id="UP000273786"/>
    </source>
</evidence>
<organism evidence="5 6">
    <name type="scientific">Mesorhizobium tamadayense</name>
    <dbReference type="NCBI Taxonomy" id="425306"/>
    <lineage>
        <taxon>Bacteria</taxon>
        <taxon>Pseudomonadati</taxon>
        <taxon>Pseudomonadota</taxon>
        <taxon>Alphaproteobacteria</taxon>
        <taxon>Hyphomicrobiales</taxon>
        <taxon>Phyllobacteriaceae</taxon>
        <taxon>Mesorhizobium</taxon>
    </lineage>
</organism>
<protein>
    <submittedName>
        <fullName evidence="5">Diguanylate cyclase</fullName>
    </submittedName>
</protein>
<feature type="transmembrane region" description="Helical" evidence="2">
    <location>
        <begin position="182"/>
        <end position="202"/>
    </location>
</feature>
<dbReference type="PANTHER" id="PTHR44757">
    <property type="entry name" value="DIGUANYLATE CYCLASE DGCP"/>
    <property type="match status" value="1"/>
</dbReference>
<feature type="transmembrane region" description="Helical" evidence="2">
    <location>
        <begin position="12"/>
        <end position="36"/>
    </location>
</feature>
<dbReference type="Gene3D" id="3.20.20.450">
    <property type="entry name" value="EAL domain"/>
    <property type="match status" value="1"/>
</dbReference>
<dbReference type="AlphaFoldDB" id="A0A3P3EXJ4"/>
<reference evidence="5 6" key="1">
    <citation type="submission" date="2018-11" db="EMBL/GenBank/DDBJ databases">
        <title>the genome of Mesorhizobium tamadayense DSM 28320.</title>
        <authorList>
            <person name="Gao J."/>
        </authorList>
    </citation>
    <scope>NUCLEOTIDE SEQUENCE [LARGE SCALE GENOMIC DNA]</scope>
    <source>
        <strain evidence="5 6">DSM 28320</strain>
    </source>
</reference>
<evidence type="ECO:0000259" key="3">
    <source>
        <dbReference type="PROSITE" id="PS50883"/>
    </source>
</evidence>
<dbReference type="InterPro" id="IPR035919">
    <property type="entry name" value="EAL_sf"/>
</dbReference>
<dbReference type="InterPro" id="IPR052155">
    <property type="entry name" value="Biofilm_reg_signaling"/>
</dbReference>
<evidence type="ECO:0000313" key="5">
    <source>
        <dbReference type="EMBL" id="RRH90058.1"/>
    </source>
</evidence>
<dbReference type="OrthoDB" id="9814202at2"/>
<sequence length="626" mass="69394">MWARIRVLRVPATYAAAIAAAGICSAVLIAVLFASVSRIESAMPRFGFFAIREFHIAIRYVTHLRDMISLAQAARNSPESLDHLAAANDLVFIRFERVDGGDTISEIPAYAGIVPRVNDAVKRPDAIIEAGLPLDEKSLKEQGLELDQIVSRMNDEYYKYGEEVKADLYSAEKNLNKFNYQIAFSLAILSALAIGTAVLLIGRRETIRKLEFLAWRDATKELKNRAWMSANRDGLLERAKLAGKQLRLFLIDLDHFKSVNDTFGHHVGDLVLKTVAEILQSVERPDEVAAVRLGGDEFALIAIGDRNLAGLGDGLREQLNRFADLEGHQVRIGASIGMACFPDHGSDISTLLRNADSALYAAKTEGRSGFVTYSPAILSRIDVQLGEEAAIKRALNCDEFFLVWQPQFELATGRMIGAECLVRWRDPVSGAVRAPESFIPTAERSDLIVEIDKVVLGKACAQAAQWMPISADGFACAVNVSGKSLQDDAYFVHLVEVLRQTGVPPSRLQLEITEGVFIQDSRAALDHVDEDSRYRGQSGARRLRIRIFEFWISCRSQPQPAENRPVIFDRPGIVREEAGYRSGNNRSGQFPRPDRHGRGHGNRRATDVPDRGAMPRRPRVLHVGTD</sequence>
<accession>A0A3P3EXJ4</accession>
<dbReference type="InterPro" id="IPR029787">
    <property type="entry name" value="Nucleotide_cyclase"/>
</dbReference>
<feature type="domain" description="GGDEF" evidence="4">
    <location>
        <begin position="244"/>
        <end position="375"/>
    </location>
</feature>
<dbReference type="PANTHER" id="PTHR44757:SF2">
    <property type="entry name" value="BIOFILM ARCHITECTURE MAINTENANCE PROTEIN MBAA"/>
    <property type="match status" value="1"/>
</dbReference>